<evidence type="ECO:0000256" key="5">
    <source>
        <dbReference type="SAM" id="MobiDB-lite"/>
    </source>
</evidence>
<proteinExistence type="inferred from homology"/>
<dbReference type="OrthoDB" id="7615137at2"/>
<dbReference type="PANTHER" id="PTHR30629:SF2">
    <property type="entry name" value="PROPHAGE INTEGRASE INTS-RELATED"/>
    <property type="match status" value="1"/>
</dbReference>
<reference evidence="8" key="1">
    <citation type="submission" date="2016-11" db="EMBL/GenBank/DDBJ databases">
        <title>Complete Genome Sequence of alachlor-degrading Sphingomonas sp. strain JJ-A5.</title>
        <authorList>
            <person name="Lee H."/>
            <person name="Ka J.-O."/>
        </authorList>
    </citation>
    <scope>NUCLEOTIDE SEQUENCE [LARGE SCALE GENOMIC DNA]</scope>
    <source>
        <strain evidence="8">JJ-A5</strain>
    </source>
</reference>
<dbReference type="GO" id="GO:0006310">
    <property type="term" value="P:DNA recombination"/>
    <property type="evidence" value="ECO:0007669"/>
    <property type="project" value="UniProtKB-KW"/>
</dbReference>
<dbReference type="InterPro" id="IPR002104">
    <property type="entry name" value="Integrase_catalytic"/>
</dbReference>
<keyword evidence="8" id="KW-1185">Reference proteome</keyword>
<sequence length="473" mass="52543">MERVEFTPKWLDNLKPAMGAPQYEIADTVVGGLRVRVGSKSVPDGRYKGKALIISFVLVARFPPAKQPTRRVIGQYGRSESGLSLGDARATAIAWKEAVRSGIDPTAIKSDPDEARETLAPDAETAATTSVSDALDLYETNRLKQLQRGGAVRRALDGKEGILKDLKDYPIRALTRADLAQRVRDRAKIAPISANRQLSYLKTFIGWCVDEELVDTNVAETIKKPSAENERDRYHTLSELAQIWRAAGTLEYPFGPLIQLLITLPMRREEVAAMKVGELFLGDDKRPDDAEWVLPADRTKKKNALRVPLSALSREIIKAAIADSERPADSDYVFSTTSETSVSGFSKARKRLDAAIKTAREKVAALEGAEAEEMPHWVLHDLRTTFNTHACERLGVDAAVADRILNHVATATRSKIMRIYNRSELYEPRKSALASWAELLKREVIKADKRPSAARRTSGRKRLERNPPHSATS</sequence>
<name>A0A1L3ZSZ4_9SPHN</name>
<comment type="similarity">
    <text evidence="1">Belongs to the 'phage' integrase family.</text>
</comment>
<dbReference type="PANTHER" id="PTHR30629">
    <property type="entry name" value="PROPHAGE INTEGRASE"/>
    <property type="match status" value="1"/>
</dbReference>
<keyword evidence="2" id="KW-0229">DNA integration</keyword>
<dbReference type="Gene3D" id="1.10.150.130">
    <property type="match status" value="1"/>
</dbReference>
<evidence type="ECO:0000256" key="1">
    <source>
        <dbReference type="ARBA" id="ARBA00008857"/>
    </source>
</evidence>
<keyword evidence="4" id="KW-0233">DNA recombination</keyword>
<dbReference type="AlphaFoldDB" id="A0A1L3ZSZ4"/>
<evidence type="ECO:0000313" key="7">
    <source>
        <dbReference type="EMBL" id="API58738.1"/>
    </source>
</evidence>
<dbReference type="InterPro" id="IPR013762">
    <property type="entry name" value="Integrase-like_cat_sf"/>
</dbReference>
<dbReference type="InterPro" id="IPR011010">
    <property type="entry name" value="DNA_brk_join_enz"/>
</dbReference>
<dbReference type="RefSeq" id="WP_072596292.1">
    <property type="nucleotide sequence ID" value="NZ_CP018221.1"/>
</dbReference>
<dbReference type="GO" id="GO:0003677">
    <property type="term" value="F:DNA binding"/>
    <property type="evidence" value="ECO:0007669"/>
    <property type="project" value="UniProtKB-KW"/>
</dbReference>
<gene>
    <name evidence="7" type="ORF">BSL82_04925</name>
</gene>
<keyword evidence="3" id="KW-0238">DNA-binding</keyword>
<dbReference type="STRING" id="1921510.BSL82_04925"/>
<dbReference type="KEGG" id="sphj:BSL82_04925"/>
<dbReference type="PROSITE" id="PS51898">
    <property type="entry name" value="TYR_RECOMBINASE"/>
    <property type="match status" value="1"/>
</dbReference>
<accession>A0A1L3ZSZ4</accession>
<dbReference type="Proteomes" id="UP000182063">
    <property type="component" value="Chromosome"/>
</dbReference>
<feature type="region of interest" description="Disordered" evidence="5">
    <location>
        <begin position="105"/>
        <end position="125"/>
    </location>
</feature>
<feature type="compositionally biased region" description="Basic and acidic residues" evidence="5">
    <location>
        <begin position="110"/>
        <end position="119"/>
    </location>
</feature>
<dbReference type="InterPro" id="IPR038488">
    <property type="entry name" value="Integrase_DNA-bd_sf"/>
</dbReference>
<dbReference type="EMBL" id="CP018221">
    <property type="protein sequence ID" value="API58738.1"/>
    <property type="molecule type" value="Genomic_DNA"/>
</dbReference>
<protein>
    <submittedName>
        <fullName evidence="7">Integrase</fullName>
    </submittedName>
</protein>
<dbReference type="InterPro" id="IPR050808">
    <property type="entry name" value="Phage_Integrase"/>
</dbReference>
<dbReference type="SUPFAM" id="SSF56349">
    <property type="entry name" value="DNA breaking-rejoining enzymes"/>
    <property type="match status" value="1"/>
</dbReference>
<feature type="region of interest" description="Disordered" evidence="5">
    <location>
        <begin position="447"/>
        <end position="473"/>
    </location>
</feature>
<evidence type="ECO:0000256" key="3">
    <source>
        <dbReference type="ARBA" id="ARBA00023125"/>
    </source>
</evidence>
<dbReference type="Gene3D" id="1.10.443.10">
    <property type="entry name" value="Intergrase catalytic core"/>
    <property type="match status" value="1"/>
</dbReference>
<feature type="domain" description="Tyr recombinase" evidence="6">
    <location>
        <begin position="230"/>
        <end position="434"/>
    </location>
</feature>
<dbReference type="GO" id="GO:0015074">
    <property type="term" value="P:DNA integration"/>
    <property type="evidence" value="ECO:0007669"/>
    <property type="project" value="UniProtKB-KW"/>
</dbReference>
<dbReference type="Pfam" id="PF00589">
    <property type="entry name" value="Phage_integrase"/>
    <property type="match status" value="1"/>
</dbReference>
<evidence type="ECO:0000259" key="6">
    <source>
        <dbReference type="PROSITE" id="PS51898"/>
    </source>
</evidence>
<dbReference type="InterPro" id="IPR010998">
    <property type="entry name" value="Integrase_recombinase_N"/>
</dbReference>
<evidence type="ECO:0000256" key="4">
    <source>
        <dbReference type="ARBA" id="ARBA00023172"/>
    </source>
</evidence>
<evidence type="ECO:0000313" key="8">
    <source>
        <dbReference type="Proteomes" id="UP000182063"/>
    </source>
</evidence>
<evidence type="ECO:0000256" key="2">
    <source>
        <dbReference type="ARBA" id="ARBA00022908"/>
    </source>
</evidence>
<dbReference type="Gene3D" id="3.30.160.390">
    <property type="entry name" value="Integrase, DNA-binding domain"/>
    <property type="match status" value="1"/>
</dbReference>
<organism evidence="7 8">
    <name type="scientific">Tardibacter chloracetimidivorans</name>
    <dbReference type="NCBI Taxonomy" id="1921510"/>
    <lineage>
        <taxon>Bacteria</taxon>
        <taxon>Pseudomonadati</taxon>
        <taxon>Pseudomonadota</taxon>
        <taxon>Alphaproteobacteria</taxon>
        <taxon>Sphingomonadales</taxon>
        <taxon>Sphingomonadaceae</taxon>
        <taxon>Tardibacter</taxon>
    </lineage>
</organism>